<reference evidence="1 2" key="2">
    <citation type="journal article" date="2020" name="Microb. Genom.">
        <title>Analysis of complete Campylobacter concisus genomes identifies genomospecies features, secretion systems and novel plasmids and their association with severe ulcerative colitis.</title>
        <authorList>
            <person name="Liu F."/>
            <person name="Chen S."/>
            <person name="Luu L.D.W."/>
            <person name="Lee S.A."/>
            <person name="Tay A.C.Y."/>
            <person name="Wu R."/>
            <person name="Riordan S.M."/>
            <person name="Lan R."/>
            <person name="Liu L."/>
            <person name="Zhang L."/>
        </authorList>
    </citation>
    <scope>NUCLEOTIDE SEQUENCE [LARGE SCALE GENOMIC DNA]</scope>
    <source>
        <strain evidence="1 2">H16O-S1</strain>
    </source>
</reference>
<protein>
    <submittedName>
        <fullName evidence="1">Uncharacterized protein</fullName>
    </submittedName>
</protein>
<evidence type="ECO:0000313" key="2">
    <source>
        <dbReference type="Proteomes" id="UP000594571"/>
    </source>
</evidence>
<dbReference type="RefSeq" id="WP_103610257.1">
    <property type="nucleotide sequence ID" value="NZ_CABPVA010000018.1"/>
</dbReference>
<reference evidence="1 2" key="1">
    <citation type="journal article" date="2018" name="Emerg. Microbes Infect.">
        <title>Genomic analysis of oral Campylobacter concisus strains identified a potential bacterial molecular marker associated with active Crohn's disease.</title>
        <authorList>
            <person name="Liu F."/>
            <person name="Ma R."/>
            <person name="Tay C.Y.A."/>
            <person name="Octavia S."/>
            <person name="Lan R."/>
            <person name="Chung H.K.L."/>
            <person name="Riordan S.M."/>
            <person name="Grimm M.C."/>
            <person name="Leong R.W."/>
            <person name="Tanaka M.M."/>
            <person name="Connor S."/>
            <person name="Zhang L."/>
        </authorList>
    </citation>
    <scope>NUCLEOTIDE SEQUENCE [LARGE SCALE GENOMIC DNA]</scope>
    <source>
        <strain evidence="1 2">H16O-S1</strain>
    </source>
</reference>
<organism evidence="1 2">
    <name type="scientific">Campylobacter concisus</name>
    <dbReference type="NCBI Taxonomy" id="199"/>
    <lineage>
        <taxon>Bacteria</taxon>
        <taxon>Pseudomonadati</taxon>
        <taxon>Campylobacterota</taxon>
        <taxon>Epsilonproteobacteria</taxon>
        <taxon>Campylobacterales</taxon>
        <taxon>Campylobacteraceae</taxon>
        <taxon>Campylobacter</taxon>
    </lineage>
</organism>
<dbReference type="AlphaFoldDB" id="A0A7S9RSY5"/>
<gene>
    <name evidence="1" type="ORF">CVS89_03080</name>
</gene>
<sequence length="415" mass="47095">MPTYKNLKYINESKNSILSNLDNNLQEQYASDLDQNLNELYNNEVRSKIEKMGDKNQQISEFLNEMYSNVDYNMDEFDPKYLKENKEKFKDIKGGIIASIIDRNNKAQSNYQLESFFEKYDQIFDKNTPHDKIIDNVASKFLELNGELYNKIEHESVYNEAELALSKTLSKNITSRIDIDTNKDGNYQIDKFSKLLAANKEFRGDENIALFQTLKMMDKALMDENNKDFKAIHEKIGFNFTDINGKTIHINARLGEGHFQKDLDHLVKIGCNDCGIGSVSKIANKIFIKSTETNDLILDQNEEQSKERGKGLNFKNPATIDNFEKCLKGGIEATAALAESIGDESITAFTQNLNRVAGISGIGKHINNIVSAQNNKEVINRLGKAYTEKVKSGAIKLPKEKVMEHSNQKSLGANR</sequence>
<accession>A0A7S9RSY5</accession>
<dbReference type="Proteomes" id="UP000594571">
    <property type="component" value="Chromosome"/>
</dbReference>
<proteinExistence type="predicted"/>
<evidence type="ECO:0000313" key="1">
    <source>
        <dbReference type="EMBL" id="QPH97266.1"/>
    </source>
</evidence>
<name>A0A7S9RSY5_9BACT</name>
<dbReference type="EMBL" id="CP049263">
    <property type="protein sequence ID" value="QPH97266.1"/>
    <property type="molecule type" value="Genomic_DNA"/>
</dbReference>